<protein>
    <submittedName>
        <fullName evidence="2">RRM domain-containing protein</fullName>
    </submittedName>
</protein>
<organism evidence="1 2">
    <name type="scientific">Panagrolaimus sp. ES5</name>
    <dbReference type="NCBI Taxonomy" id="591445"/>
    <lineage>
        <taxon>Eukaryota</taxon>
        <taxon>Metazoa</taxon>
        <taxon>Ecdysozoa</taxon>
        <taxon>Nematoda</taxon>
        <taxon>Chromadorea</taxon>
        <taxon>Rhabditida</taxon>
        <taxon>Tylenchina</taxon>
        <taxon>Panagrolaimomorpha</taxon>
        <taxon>Panagrolaimoidea</taxon>
        <taxon>Panagrolaimidae</taxon>
        <taxon>Panagrolaimus</taxon>
    </lineage>
</organism>
<reference evidence="2" key="1">
    <citation type="submission" date="2022-11" db="UniProtKB">
        <authorList>
            <consortium name="WormBaseParasite"/>
        </authorList>
    </citation>
    <scope>IDENTIFICATION</scope>
</reference>
<name>A0AC34FY23_9BILA</name>
<dbReference type="WBParaSite" id="ES5_v2.g22106.t1">
    <property type="protein sequence ID" value="ES5_v2.g22106.t1"/>
    <property type="gene ID" value="ES5_v2.g22106"/>
</dbReference>
<proteinExistence type="predicted"/>
<evidence type="ECO:0000313" key="2">
    <source>
        <dbReference type="WBParaSite" id="ES5_v2.g22106.t1"/>
    </source>
</evidence>
<sequence>MLKKKLMGILFCASTIFMRLLKLGIFASTKAKNHRTFHIVMNLFGLFQLHKFLRKYVGNEKRNIKKQDKVKIDSLIKGNEIVQDQVNGEHYKIEHNIQMLSQLSKQSRTFSLFIFKFGRPDYRNGDRGGDRYRDSGGRGRGYDDRSRRPRNHDARENPRPSNCLGIFGMSMNTNERDLREIFERYGRVDSVKVIMDHGTGRSRGFGFVNFEERSDATRAREKVSDTVIDGMKVRVDYAIQNRRQSPTRNRSPAPRRHSPVARARYSRSPSR</sequence>
<accession>A0AC34FY23</accession>
<evidence type="ECO:0000313" key="1">
    <source>
        <dbReference type="Proteomes" id="UP000887579"/>
    </source>
</evidence>
<dbReference type="Proteomes" id="UP000887579">
    <property type="component" value="Unplaced"/>
</dbReference>